<dbReference type="Pfam" id="PF01261">
    <property type="entry name" value="AP_endonuc_2"/>
    <property type="match status" value="1"/>
</dbReference>
<dbReference type="PANTHER" id="PTHR12110">
    <property type="entry name" value="HYDROXYPYRUVATE ISOMERASE"/>
    <property type="match status" value="1"/>
</dbReference>
<sequence>MKLGIIGFPTEDSIKATSQLGLKYIEFCMNTKPEELYDRVDEIKSYLDKYGVNVSAIGRWGVDKYTADKKLIDEELQISYNLIDAASKLGCTVFNTGCNYVESLSYYENCTLAIEFLSKLIEYGKSRGVRIATYNCHWNNFIVNDMAWTLIHGYLKDLGIKYDPSHARYAGYDYLSEIQKWGHRFYHMHIKGSLIVDGKRVDDPPAGLDQTDWPSIFAILYAKGYDGVLSIEPHSSVWIGELGEKGIKYTINYIRKLMLE</sequence>
<accession>A0A1M4W2F1</accession>
<evidence type="ECO:0000313" key="2">
    <source>
        <dbReference type="EMBL" id="SHE75335.1"/>
    </source>
</evidence>
<gene>
    <name evidence="2" type="ORF">SAMN02746089_00734</name>
</gene>
<organism evidence="2 3">
    <name type="scientific">Caldanaerobius fijiensis DSM 17918</name>
    <dbReference type="NCBI Taxonomy" id="1121256"/>
    <lineage>
        <taxon>Bacteria</taxon>
        <taxon>Bacillati</taxon>
        <taxon>Bacillota</taxon>
        <taxon>Clostridia</taxon>
        <taxon>Thermoanaerobacterales</taxon>
        <taxon>Thermoanaerobacteraceae</taxon>
        <taxon>Caldanaerobius</taxon>
    </lineage>
</organism>
<dbReference type="OrthoDB" id="9779184at2"/>
<dbReference type="AlphaFoldDB" id="A0A1M4W2F1"/>
<proteinExistence type="predicted"/>
<reference evidence="2 3" key="1">
    <citation type="submission" date="2016-11" db="EMBL/GenBank/DDBJ databases">
        <authorList>
            <person name="Jaros S."/>
            <person name="Januszkiewicz K."/>
            <person name="Wedrychowicz H."/>
        </authorList>
    </citation>
    <scope>NUCLEOTIDE SEQUENCE [LARGE SCALE GENOMIC DNA]</scope>
    <source>
        <strain evidence="2 3">DSM 17918</strain>
    </source>
</reference>
<dbReference type="SUPFAM" id="SSF51658">
    <property type="entry name" value="Xylose isomerase-like"/>
    <property type="match status" value="1"/>
</dbReference>
<dbReference type="GO" id="GO:0016853">
    <property type="term" value="F:isomerase activity"/>
    <property type="evidence" value="ECO:0007669"/>
    <property type="project" value="UniProtKB-KW"/>
</dbReference>
<keyword evidence="2" id="KW-0413">Isomerase</keyword>
<dbReference type="InterPro" id="IPR036237">
    <property type="entry name" value="Xyl_isomerase-like_sf"/>
</dbReference>
<evidence type="ECO:0000259" key="1">
    <source>
        <dbReference type="Pfam" id="PF01261"/>
    </source>
</evidence>
<name>A0A1M4W2F1_9THEO</name>
<dbReference type="EMBL" id="FQVH01000005">
    <property type="protein sequence ID" value="SHE75335.1"/>
    <property type="molecule type" value="Genomic_DNA"/>
</dbReference>
<dbReference type="RefSeq" id="WP_073341857.1">
    <property type="nucleotide sequence ID" value="NZ_FQVH01000005.1"/>
</dbReference>
<dbReference type="InterPro" id="IPR013022">
    <property type="entry name" value="Xyl_isomerase-like_TIM-brl"/>
</dbReference>
<dbReference type="InterPro" id="IPR050312">
    <property type="entry name" value="IolE/XylAMocC-like"/>
</dbReference>
<evidence type="ECO:0000313" key="3">
    <source>
        <dbReference type="Proteomes" id="UP000184088"/>
    </source>
</evidence>
<dbReference type="Gene3D" id="3.20.20.150">
    <property type="entry name" value="Divalent-metal-dependent TIM barrel enzymes"/>
    <property type="match status" value="1"/>
</dbReference>
<feature type="domain" description="Xylose isomerase-like TIM barrel" evidence="1">
    <location>
        <begin position="15"/>
        <end position="256"/>
    </location>
</feature>
<dbReference type="STRING" id="1121256.SAMN02746089_00734"/>
<dbReference type="Proteomes" id="UP000184088">
    <property type="component" value="Unassembled WGS sequence"/>
</dbReference>
<protein>
    <submittedName>
        <fullName evidence="2">Sugar phosphate isomerase/epimerase</fullName>
    </submittedName>
</protein>
<dbReference type="PANTHER" id="PTHR12110:SF21">
    <property type="entry name" value="XYLOSE ISOMERASE-LIKE TIM BARREL DOMAIN-CONTAINING PROTEIN"/>
    <property type="match status" value="1"/>
</dbReference>
<keyword evidence="3" id="KW-1185">Reference proteome</keyword>